<comment type="subcellular location">
    <subcellularLocation>
        <location evidence="1">Membrane</location>
    </subcellularLocation>
</comment>
<evidence type="ECO:0000313" key="9">
    <source>
        <dbReference type="Proteomes" id="UP000694562"/>
    </source>
</evidence>
<reference evidence="8" key="1">
    <citation type="submission" date="2025-08" db="UniProtKB">
        <authorList>
            <consortium name="Ensembl"/>
        </authorList>
    </citation>
    <scope>IDENTIFICATION</scope>
</reference>
<evidence type="ECO:0000256" key="1">
    <source>
        <dbReference type="ARBA" id="ARBA00004370"/>
    </source>
</evidence>
<dbReference type="AlphaFoldDB" id="A0A8C4TYG0"/>
<keyword evidence="9" id="KW-1185">Reference proteome</keyword>
<dbReference type="Gene3D" id="2.60.120.920">
    <property type="match status" value="1"/>
</dbReference>
<dbReference type="Ensembl" id="ENSFTIT00000004015.1">
    <property type="protein sequence ID" value="ENSFTIP00000003848.1"/>
    <property type="gene ID" value="ENSFTIG00000002648.1"/>
</dbReference>
<keyword evidence="3" id="KW-0393">Immunoglobulin domain</keyword>
<feature type="chain" id="PRO_5034699292" description="Butyrophilin subfamily 3 member A2-like Ig-C domain-containing protein" evidence="6">
    <location>
        <begin position="17"/>
        <end position="286"/>
    </location>
</feature>
<evidence type="ECO:0000259" key="7">
    <source>
        <dbReference type="Pfam" id="PF22705"/>
    </source>
</evidence>
<protein>
    <recommendedName>
        <fullName evidence="7">Butyrophilin subfamily 3 member A2-like Ig-C domain-containing protein</fullName>
    </recommendedName>
</protein>
<dbReference type="InterPro" id="IPR053896">
    <property type="entry name" value="BTN3A2-like_Ig-C"/>
</dbReference>
<accession>A0A8C4TYG0</accession>
<evidence type="ECO:0000256" key="4">
    <source>
        <dbReference type="SAM" id="Coils"/>
    </source>
</evidence>
<evidence type="ECO:0000256" key="3">
    <source>
        <dbReference type="ARBA" id="ARBA00023319"/>
    </source>
</evidence>
<dbReference type="Gene3D" id="2.60.40.10">
    <property type="entry name" value="Immunoglobulins"/>
    <property type="match status" value="1"/>
</dbReference>
<name>A0A8C4TYG0_FALTI</name>
<feature type="signal peptide" evidence="6">
    <location>
        <begin position="1"/>
        <end position="16"/>
    </location>
</feature>
<reference evidence="8" key="2">
    <citation type="submission" date="2025-09" db="UniProtKB">
        <authorList>
            <consortium name="Ensembl"/>
        </authorList>
    </citation>
    <scope>IDENTIFICATION</scope>
</reference>
<keyword evidence="2 5" id="KW-0472">Membrane</keyword>
<evidence type="ECO:0000256" key="5">
    <source>
        <dbReference type="SAM" id="Phobius"/>
    </source>
</evidence>
<keyword evidence="4" id="KW-0175">Coiled coil</keyword>
<feature type="transmembrane region" description="Helical" evidence="5">
    <location>
        <begin position="132"/>
        <end position="152"/>
    </location>
</feature>
<dbReference type="InterPro" id="IPR013783">
    <property type="entry name" value="Ig-like_fold"/>
</dbReference>
<keyword evidence="5" id="KW-1133">Transmembrane helix</keyword>
<keyword evidence="5" id="KW-0812">Transmembrane</keyword>
<proteinExistence type="predicted"/>
<dbReference type="Proteomes" id="UP000694562">
    <property type="component" value="Unplaced"/>
</dbReference>
<dbReference type="GO" id="GO:0016020">
    <property type="term" value="C:membrane"/>
    <property type="evidence" value="ECO:0007669"/>
    <property type="project" value="UniProtKB-SubCell"/>
</dbReference>
<dbReference type="Pfam" id="PF22705">
    <property type="entry name" value="C2-set_3"/>
    <property type="match status" value="1"/>
</dbReference>
<keyword evidence="6" id="KW-0732">Signal</keyword>
<sequence length="286" mass="31719">MVHCCLGMGLSGQVTAVIFTFVLVSPHHPTAGVGHDPLLVLDGYEDSGIRMKCFSERLFAQVQLLWTDGRGDNVTGTPLTTGTTTGNAGSSIILKPGSGNSMSCKIIDKLLKTSTESSVIIADVFFPATSPWLTAFVMLLLLSVFLVIAAIYKLRKNEKTIIREKNAQTEIKKEIEELKEKLAEEQQRCQKESQDISATIEKLQNEMKFRRAQSKAVTITLDETCLHPNTTSKMYHQPTLSSHHEIPPNTVVVATEGFFEKKHYWEVEDGRRSPGSAIRCPLLLSR</sequence>
<dbReference type="InterPro" id="IPR043136">
    <property type="entry name" value="B30.2/SPRY_sf"/>
</dbReference>
<evidence type="ECO:0000256" key="2">
    <source>
        <dbReference type="ARBA" id="ARBA00023136"/>
    </source>
</evidence>
<dbReference type="OrthoDB" id="9041755at2759"/>
<feature type="coiled-coil region" evidence="4">
    <location>
        <begin position="161"/>
        <end position="206"/>
    </location>
</feature>
<feature type="domain" description="Butyrophilin subfamily 3 member A2-like Ig-C" evidence="7">
    <location>
        <begin position="34"/>
        <end position="113"/>
    </location>
</feature>
<evidence type="ECO:0000313" key="8">
    <source>
        <dbReference type="Ensembl" id="ENSFTIP00000003848.1"/>
    </source>
</evidence>
<evidence type="ECO:0000256" key="6">
    <source>
        <dbReference type="SAM" id="SignalP"/>
    </source>
</evidence>
<organism evidence="8 9">
    <name type="scientific">Falco tinnunculus</name>
    <name type="common">Common kestrel</name>
    <dbReference type="NCBI Taxonomy" id="100819"/>
    <lineage>
        <taxon>Eukaryota</taxon>
        <taxon>Metazoa</taxon>
        <taxon>Chordata</taxon>
        <taxon>Craniata</taxon>
        <taxon>Vertebrata</taxon>
        <taxon>Euteleostomi</taxon>
        <taxon>Archelosauria</taxon>
        <taxon>Archosauria</taxon>
        <taxon>Dinosauria</taxon>
        <taxon>Saurischia</taxon>
        <taxon>Theropoda</taxon>
        <taxon>Coelurosauria</taxon>
        <taxon>Aves</taxon>
        <taxon>Neognathae</taxon>
        <taxon>Neoaves</taxon>
        <taxon>Telluraves</taxon>
        <taxon>Australaves</taxon>
        <taxon>Falconiformes</taxon>
        <taxon>Falconidae</taxon>
        <taxon>Falco</taxon>
    </lineage>
</organism>